<dbReference type="Pfam" id="PF02298">
    <property type="entry name" value="Cu_bind_like"/>
    <property type="match status" value="1"/>
</dbReference>
<dbReference type="PROSITE" id="PS51485">
    <property type="entry name" value="PHYTOCYANIN"/>
    <property type="match status" value="1"/>
</dbReference>
<dbReference type="PANTHER" id="PTHR33021:SF522">
    <property type="entry name" value="PHYTOCYANIN DOMAIN-CONTAINING PROTEIN"/>
    <property type="match status" value="1"/>
</dbReference>
<dbReference type="Gene3D" id="2.60.40.420">
    <property type="entry name" value="Cupredoxins - blue copper proteins"/>
    <property type="match status" value="1"/>
</dbReference>
<dbReference type="GO" id="GO:0009055">
    <property type="term" value="F:electron transfer activity"/>
    <property type="evidence" value="ECO:0007669"/>
    <property type="project" value="InterPro"/>
</dbReference>
<dbReference type="SUPFAM" id="SSF49503">
    <property type="entry name" value="Cupredoxins"/>
    <property type="match status" value="1"/>
</dbReference>
<keyword evidence="2" id="KW-0325">Glycoprotein</keyword>
<evidence type="ECO:0000256" key="3">
    <source>
        <dbReference type="SAM" id="SignalP"/>
    </source>
</evidence>
<dbReference type="EMBL" id="QXWP01000137">
    <property type="protein sequence ID" value="NBH31935.1"/>
    <property type="molecule type" value="Genomic_DNA"/>
</dbReference>
<dbReference type="InterPro" id="IPR003245">
    <property type="entry name" value="Phytocyanin_dom"/>
</dbReference>
<dbReference type="RefSeq" id="WP_236643875.1">
    <property type="nucleotide sequence ID" value="NZ_QXWP01000137.1"/>
</dbReference>
<protein>
    <recommendedName>
        <fullName evidence="4">Phytocyanin domain-containing protein</fullName>
    </recommendedName>
</protein>
<dbReference type="PANTHER" id="PTHR33021">
    <property type="entry name" value="BLUE COPPER PROTEIN"/>
    <property type="match status" value="1"/>
</dbReference>
<proteinExistence type="predicted"/>
<feature type="non-terminal residue" evidence="5">
    <location>
        <position position="1"/>
    </location>
</feature>
<feature type="domain" description="Phytocyanin" evidence="4">
    <location>
        <begin position="37"/>
        <end position="139"/>
    </location>
</feature>
<dbReference type="AlphaFoldDB" id="A0AB36BKT7"/>
<evidence type="ECO:0000313" key="6">
    <source>
        <dbReference type="Proteomes" id="UP000481807"/>
    </source>
</evidence>
<accession>A0AB36BKT7</accession>
<dbReference type="InterPro" id="IPR039391">
    <property type="entry name" value="Phytocyanin-like"/>
</dbReference>
<keyword evidence="1" id="KW-1015">Disulfide bond</keyword>
<dbReference type="Proteomes" id="UP000481807">
    <property type="component" value="Unassembled WGS sequence"/>
</dbReference>
<reference evidence="5 6" key="1">
    <citation type="submission" date="2018-08" db="EMBL/GenBank/DDBJ databases">
        <title>Murine metabolic-syndrome-specific gut microbial biobank.</title>
        <authorList>
            <person name="Liu C."/>
        </authorList>
    </citation>
    <scope>NUCLEOTIDE SEQUENCE [LARGE SCALE GENOMIC DNA]</scope>
    <source>
        <strain evidence="5 6">1XD21-27</strain>
    </source>
</reference>
<feature type="signal peptide" evidence="3">
    <location>
        <begin position="1"/>
        <end position="35"/>
    </location>
</feature>
<sequence>GRPTYLNTQISKKMGKSLALFGWVVVAAALVMSCAADTITVGGELGWTIPPTNYQTWERITEIDVGDNITFNWNGAHNVVQVTKDGYDNCSAANNLGLGPVQTVSPYTFVLNTTAPQYYICTVADHCSRGQKVTIQVRDLSAASTATFSAFLLAAAASVSLSCDCRCMLIYIYIDFGMC</sequence>
<dbReference type="GO" id="GO:0005886">
    <property type="term" value="C:plasma membrane"/>
    <property type="evidence" value="ECO:0007669"/>
    <property type="project" value="TreeGrafter"/>
</dbReference>
<feature type="chain" id="PRO_5044266691" description="Phytocyanin domain-containing protein" evidence="3">
    <location>
        <begin position="36"/>
        <end position="179"/>
    </location>
</feature>
<evidence type="ECO:0000256" key="1">
    <source>
        <dbReference type="ARBA" id="ARBA00023157"/>
    </source>
</evidence>
<comment type="caution">
    <text evidence="5">The sequence shown here is derived from an EMBL/GenBank/DDBJ whole genome shotgun (WGS) entry which is preliminary data.</text>
</comment>
<dbReference type="FunFam" id="2.60.40.420:FF:000034">
    <property type="entry name" value="Cupredoxin superfamily protein"/>
    <property type="match status" value="1"/>
</dbReference>
<name>A0AB36BKT7_STAWA</name>
<dbReference type="InterPro" id="IPR008972">
    <property type="entry name" value="Cupredoxin"/>
</dbReference>
<evidence type="ECO:0000256" key="2">
    <source>
        <dbReference type="ARBA" id="ARBA00023180"/>
    </source>
</evidence>
<organism evidence="5 6">
    <name type="scientific">Staphylococcus warneri</name>
    <dbReference type="NCBI Taxonomy" id="1292"/>
    <lineage>
        <taxon>Bacteria</taxon>
        <taxon>Bacillati</taxon>
        <taxon>Bacillota</taxon>
        <taxon>Bacilli</taxon>
        <taxon>Bacillales</taxon>
        <taxon>Staphylococcaceae</taxon>
        <taxon>Staphylococcus</taxon>
    </lineage>
</organism>
<evidence type="ECO:0000313" key="5">
    <source>
        <dbReference type="EMBL" id="NBH31935.1"/>
    </source>
</evidence>
<gene>
    <name evidence="5" type="ORF">D3Z30_13495</name>
</gene>
<evidence type="ECO:0000259" key="4">
    <source>
        <dbReference type="PROSITE" id="PS51485"/>
    </source>
</evidence>
<keyword evidence="3" id="KW-0732">Signal</keyword>